<dbReference type="AlphaFoldDB" id="A0A8S0WSW7"/>
<proteinExistence type="predicted"/>
<sequence length="119" mass="12718">MTLSTDRARGGGRSMGRGRMAGGHCAREEKLGSERECGSVDVISSPAPSSNVTVVELSIMGEVTMHRARIDGKSAGQTFFAGMASFVTRRSSSPHLRRQDIFTNAKISLPWTACLPPPP</sequence>
<reference evidence="2 3" key="1">
    <citation type="submission" date="2020-01" db="EMBL/GenBank/DDBJ databases">
        <authorList>
            <person name="Gupta K D."/>
        </authorList>
    </citation>
    <scope>NUCLEOTIDE SEQUENCE [LARGE SCALE GENOMIC DNA]</scope>
</reference>
<dbReference type="EMBL" id="CACVBS010000089">
    <property type="protein sequence ID" value="CAA7270277.1"/>
    <property type="molecule type" value="Genomic_DNA"/>
</dbReference>
<comment type="caution">
    <text evidence="2">The sequence shown here is derived from an EMBL/GenBank/DDBJ whole genome shotgun (WGS) entry which is preliminary data.</text>
</comment>
<evidence type="ECO:0000256" key="1">
    <source>
        <dbReference type="SAM" id="MobiDB-lite"/>
    </source>
</evidence>
<name>A0A8S0WSW7_CYCAE</name>
<evidence type="ECO:0000313" key="2">
    <source>
        <dbReference type="EMBL" id="CAA7270277.1"/>
    </source>
</evidence>
<evidence type="ECO:0000313" key="3">
    <source>
        <dbReference type="Proteomes" id="UP000467700"/>
    </source>
</evidence>
<keyword evidence="3" id="KW-1185">Reference proteome</keyword>
<accession>A0A8S0WSW7</accession>
<protein>
    <submittedName>
        <fullName evidence="2">Uncharacterized protein</fullName>
    </submittedName>
</protein>
<dbReference type="Proteomes" id="UP000467700">
    <property type="component" value="Unassembled WGS sequence"/>
</dbReference>
<organism evidence="2 3">
    <name type="scientific">Cyclocybe aegerita</name>
    <name type="common">Black poplar mushroom</name>
    <name type="synonym">Agrocybe aegerita</name>
    <dbReference type="NCBI Taxonomy" id="1973307"/>
    <lineage>
        <taxon>Eukaryota</taxon>
        <taxon>Fungi</taxon>
        <taxon>Dikarya</taxon>
        <taxon>Basidiomycota</taxon>
        <taxon>Agaricomycotina</taxon>
        <taxon>Agaricomycetes</taxon>
        <taxon>Agaricomycetidae</taxon>
        <taxon>Agaricales</taxon>
        <taxon>Agaricineae</taxon>
        <taxon>Bolbitiaceae</taxon>
        <taxon>Cyclocybe</taxon>
    </lineage>
</organism>
<feature type="region of interest" description="Disordered" evidence="1">
    <location>
        <begin position="1"/>
        <end position="32"/>
    </location>
</feature>
<gene>
    <name evidence="2" type="ORF">AAE3_LOCUS12525</name>
</gene>
<feature type="compositionally biased region" description="Gly residues" evidence="1">
    <location>
        <begin position="11"/>
        <end position="21"/>
    </location>
</feature>